<keyword evidence="2" id="KW-1185">Reference proteome</keyword>
<accession>A0A1B8ANF5</accession>
<evidence type="ECO:0000313" key="1">
    <source>
        <dbReference type="EMBL" id="OBS22090.1"/>
    </source>
</evidence>
<proteinExistence type="predicted"/>
<dbReference type="AlphaFoldDB" id="A0A1B8ANF5"/>
<name>A0A1B8ANF5_FUSPO</name>
<comment type="caution">
    <text evidence="1">The sequence shown here is derived from an EMBL/GenBank/DDBJ whole genome shotgun (WGS) entry which is preliminary data.</text>
</comment>
<sequence length="77" mass="8437">MKELPDWLAGFKTATHSIAQYHTTTPEKPNSLASLGCTYTNRGTNSYDYPETGEGCFSVNNAVGGQSRIVLSNFVYK</sequence>
<dbReference type="EMBL" id="LYXU01000003">
    <property type="protein sequence ID" value="OBS22090.1"/>
    <property type="molecule type" value="Genomic_DNA"/>
</dbReference>
<evidence type="ECO:0000313" key="2">
    <source>
        <dbReference type="Proteomes" id="UP000091967"/>
    </source>
</evidence>
<dbReference type="Proteomes" id="UP000091967">
    <property type="component" value="Unassembled WGS sequence"/>
</dbReference>
<organism evidence="1 2">
    <name type="scientific">Fusarium poae</name>
    <dbReference type="NCBI Taxonomy" id="36050"/>
    <lineage>
        <taxon>Eukaryota</taxon>
        <taxon>Fungi</taxon>
        <taxon>Dikarya</taxon>
        <taxon>Ascomycota</taxon>
        <taxon>Pezizomycotina</taxon>
        <taxon>Sordariomycetes</taxon>
        <taxon>Hypocreomycetidae</taxon>
        <taxon>Hypocreales</taxon>
        <taxon>Nectriaceae</taxon>
        <taxon>Fusarium</taxon>
    </lineage>
</organism>
<protein>
    <submittedName>
        <fullName evidence="1">Uncharacterized protein</fullName>
    </submittedName>
</protein>
<gene>
    <name evidence="1" type="ORF">FPOA_08427</name>
</gene>
<reference evidence="1 2" key="1">
    <citation type="submission" date="2016-06" db="EMBL/GenBank/DDBJ databases">
        <title>Living apart together: crosstalk between the core and supernumerary genomes in a fungal plant pathogen.</title>
        <authorList>
            <person name="Vanheule A."/>
            <person name="Audenaert K."/>
            <person name="Warris S."/>
            <person name="Van De Geest H."/>
            <person name="Schijlen E."/>
            <person name="Hofte M."/>
            <person name="De Saeger S."/>
            <person name="Haesaert G."/>
            <person name="Waalwijk C."/>
            <person name="Van Der Lee T."/>
        </authorList>
    </citation>
    <scope>NUCLEOTIDE SEQUENCE [LARGE SCALE GENOMIC DNA]</scope>
    <source>
        <strain evidence="1 2">2516</strain>
    </source>
</reference>